<proteinExistence type="predicted"/>
<reference evidence="1" key="1">
    <citation type="submission" date="2021-01" db="EMBL/GenBank/DDBJ databases">
        <authorList>
            <person name="Corre E."/>
            <person name="Pelletier E."/>
            <person name="Niang G."/>
            <person name="Scheremetjew M."/>
            <person name="Finn R."/>
            <person name="Kale V."/>
            <person name="Holt S."/>
            <person name="Cochrane G."/>
            <person name="Meng A."/>
            <person name="Brown T."/>
            <person name="Cohen L."/>
        </authorList>
    </citation>
    <scope>NUCLEOTIDE SEQUENCE</scope>
    <source>
        <strain evidence="1">NIES-381</strain>
    </source>
</reference>
<organism evidence="1">
    <name type="scientific">Eutreptiella gymnastica</name>
    <dbReference type="NCBI Taxonomy" id="73025"/>
    <lineage>
        <taxon>Eukaryota</taxon>
        <taxon>Discoba</taxon>
        <taxon>Euglenozoa</taxon>
        <taxon>Euglenida</taxon>
        <taxon>Spirocuta</taxon>
        <taxon>Euglenophyceae</taxon>
        <taxon>Eutreptiales</taxon>
        <taxon>Eutreptiaceae</taxon>
        <taxon>Eutreptiella</taxon>
    </lineage>
</organism>
<dbReference type="AlphaFoldDB" id="A0A6U7U6C0"/>
<evidence type="ECO:0000313" key="1">
    <source>
        <dbReference type="EMBL" id="CAD8997681.1"/>
    </source>
</evidence>
<evidence type="ECO:0000313" key="2">
    <source>
        <dbReference type="EMBL" id="CAD8997683.1"/>
    </source>
</evidence>
<name>A0A6U7U6C0_9EUGL</name>
<gene>
    <name evidence="1" type="ORF">EGYM00392_LOCUS8747</name>
    <name evidence="2" type="ORF">EGYM00392_LOCUS8749</name>
</gene>
<sequence>MRCVGLHTMLQAYTSSDTALLSWSGVGSYTPAVKVSFMVNGTWSLLKDFISHRAVAPGETVPVTYALAARPTQIKVETVVSDAYGISRLRIDAFGCETTIAQKADSGIVVQNKEGSEPSVVFSIPPAAC</sequence>
<protein>
    <submittedName>
        <fullName evidence="1">Uncharacterized protein</fullName>
    </submittedName>
</protein>
<dbReference type="EMBL" id="HBGA01022829">
    <property type="protein sequence ID" value="CAD8997683.1"/>
    <property type="molecule type" value="Transcribed_RNA"/>
</dbReference>
<dbReference type="EMBL" id="HBGA01022823">
    <property type="protein sequence ID" value="CAD8997681.1"/>
    <property type="molecule type" value="Transcribed_RNA"/>
</dbReference>
<accession>A0A6U7U6C0</accession>